<dbReference type="GO" id="GO:0008270">
    <property type="term" value="F:zinc ion binding"/>
    <property type="evidence" value="ECO:0007669"/>
    <property type="project" value="InterPro"/>
</dbReference>
<dbReference type="InterPro" id="IPR036174">
    <property type="entry name" value="Znf_Sec23_Sec24_sf"/>
</dbReference>
<dbReference type="Gene3D" id="3.40.50.410">
    <property type="entry name" value="von Willebrand factor, type A domain"/>
    <property type="match status" value="1"/>
</dbReference>
<feature type="non-terminal residue" evidence="2">
    <location>
        <position position="284"/>
    </location>
</feature>
<dbReference type="InterPro" id="IPR050550">
    <property type="entry name" value="SEC23_SEC24_subfamily"/>
</dbReference>
<organism evidence="2 3">
    <name type="scientific">Streblomastix strix</name>
    <dbReference type="NCBI Taxonomy" id="222440"/>
    <lineage>
        <taxon>Eukaryota</taxon>
        <taxon>Metamonada</taxon>
        <taxon>Preaxostyla</taxon>
        <taxon>Oxymonadida</taxon>
        <taxon>Streblomastigidae</taxon>
        <taxon>Streblomastix</taxon>
    </lineage>
</organism>
<feature type="non-terminal residue" evidence="2">
    <location>
        <position position="1"/>
    </location>
</feature>
<sequence>TRIPVSRKGPGEDPLRCRSCMAYVNPFAHLIQAGTELICPFCEVNNQVNGKHYTQLDRNGLRRDANDRPEFYHGSVNYSFSGVDDRRIKQEGESEDLGIASTPGLVFAIDCTRAAIQSGFTAASCSSLTFGLKKVYINQKSSKGIFDATNIRGCTVAFSNRVHIFRIQKVSSQPRLKNSSSYKYSVHACTDPYETQLPVQIQSYPIIGECIDTISIINSSIPAMFAPISPITDQRKRLSIKEFGEITAINGAPGAASLLSSLKKPYSPSNQISNFTNKIKKILI</sequence>
<name>A0A5J4TT51_9EUKA</name>
<dbReference type="GO" id="GO:0006886">
    <property type="term" value="P:intracellular protein transport"/>
    <property type="evidence" value="ECO:0007669"/>
    <property type="project" value="InterPro"/>
</dbReference>
<dbReference type="SUPFAM" id="SSF82919">
    <property type="entry name" value="Zn-finger domain of Sec23/24"/>
    <property type="match status" value="1"/>
</dbReference>
<evidence type="ECO:0000259" key="1">
    <source>
        <dbReference type="Pfam" id="PF04810"/>
    </source>
</evidence>
<dbReference type="Pfam" id="PF04810">
    <property type="entry name" value="zf-Sec23_Sec24"/>
    <property type="match status" value="1"/>
</dbReference>
<evidence type="ECO:0000313" key="2">
    <source>
        <dbReference type="EMBL" id="KAA6361180.1"/>
    </source>
</evidence>
<proteinExistence type="predicted"/>
<dbReference type="InterPro" id="IPR036465">
    <property type="entry name" value="vWFA_dom_sf"/>
</dbReference>
<reference evidence="2 3" key="1">
    <citation type="submission" date="2019-03" db="EMBL/GenBank/DDBJ databases">
        <title>Single cell metagenomics reveals metabolic interactions within the superorganism composed of flagellate Streblomastix strix and complex community of Bacteroidetes bacteria on its surface.</title>
        <authorList>
            <person name="Treitli S.C."/>
            <person name="Kolisko M."/>
            <person name="Husnik F."/>
            <person name="Keeling P."/>
            <person name="Hampl V."/>
        </authorList>
    </citation>
    <scope>NUCLEOTIDE SEQUENCE [LARGE SCALE GENOMIC DNA]</scope>
    <source>
        <strain evidence="2">ST1C</strain>
    </source>
</reference>
<dbReference type="GO" id="GO:0070971">
    <property type="term" value="C:endoplasmic reticulum exit site"/>
    <property type="evidence" value="ECO:0007669"/>
    <property type="project" value="TreeGrafter"/>
</dbReference>
<evidence type="ECO:0000313" key="3">
    <source>
        <dbReference type="Proteomes" id="UP000324800"/>
    </source>
</evidence>
<dbReference type="SUPFAM" id="SSF53300">
    <property type="entry name" value="vWA-like"/>
    <property type="match status" value="1"/>
</dbReference>
<dbReference type="GO" id="GO:0030127">
    <property type="term" value="C:COPII vesicle coat"/>
    <property type="evidence" value="ECO:0007669"/>
    <property type="project" value="InterPro"/>
</dbReference>
<dbReference type="Gene3D" id="2.30.30.380">
    <property type="entry name" value="Zn-finger domain of Sec23/24"/>
    <property type="match status" value="1"/>
</dbReference>
<dbReference type="GO" id="GO:0000149">
    <property type="term" value="F:SNARE binding"/>
    <property type="evidence" value="ECO:0007669"/>
    <property type="project" value="TreeGrafter"/>
</dbReference>
<dbReference type="GO" id="GO:0090110">
    <property type="term" value="P:COPII-coated vesicle cargo loading"/>
    <property type="evidence" value="ECO:0007669"/>
    <property type="project" value="TreeGrafter"/>
</dbReference>
<dbReference type="InterPro" id="IPR006895">
    <property type="entry name" value="Znf_Sec23_Sec24"/>
</dbReference>
<comment type="caution">
    <text evidence="2">The sequence shown here is derived from an EMBL/GenBank/DDBJ whole genome shotgun (WGS) entry which is preliminary data.</text>
</comment>
<dbReference type="AlphaFoldDB" id="A0A5J4TT51"/>
<dbReference type="OrthoDB" id="49016at2759"/>
<accession>A0A5J4TT51</accession>
<dbReference type="PANTHER" id="PTHR13803">
    <property type="entry name" value="SEC24-RELATED PROTEIN"/>
    <property type="match status" value="1"/>
</dbReference>
<protein>
    <recommendedName>
        <fullName evidence="1">Zinc finger Sec23/Sec24-type domain-containing protein</fullName>
    </recommendedName>
</protein>
<gene>
    <name evidence="2" type="ORF">EZS28_043293</name>
</gene>
<feature type="domain" description="Zinc finger Sec23/Sec24-type" evidence="1">
    <location>
        <begin position="14"/>
        <end position="49"/>
    </location>
</feature>
<dbReference type="EMBL" id="SNRW01025916">
    <property type="protein sequence ID" value="KAA6361180.1"/>
    <property type="molecule type" value="Genomic_DNA"/>
</dbReference>
<dbReference type="Proteomes" id="UP000324800">
    <property type="component" value="Unassembled WGS sequence"/>
</dbReference>